<dbReference type="HAMAP" id="MF_00048">
    <property type="entry name" value="UPF0102"/>
    <property type="match status" value="1"/>
</dbReference>
<sequence length="117" mass="13407">MRRNKDFGDWGEEQAAQFLRRQGFVVIDRNYHAVAGEIDIVAKKGGDYYFIEVKTRRAGELANDLAVTAAKRRKLGRVVKHYCFRHNIMEGSLISASLMVVADKLTRTVQFRLAVLY</sequence>
<dbReference type="PANTHER" id="PTHR34039:SF1">
    <property type="entry name" value="UPF0102 PROTEIN YRAN"/>
    <property type="match status" value="1"/>
</dbReference>
<reference evidence="3 4" key="1">
    <citation type="journal article" date="2016" name="Nat. Commun.">
        <title>Thousands of microbial genomes shed light on interconnected biogeochemical processes in an aquifer system.</title>
        <authorList>
            <person name="Anantharaman K."/>
            <person name="Brown C.T."/>
            <person name="Hug L.A."/>
            <person name="Sharon I."/>
            <person name="Castelle C.J."/>
            <person name="Probst A.J."/>
            <person name="Thomas B.C."/>
            <person name="Singh A."/>
            <person name="Wilkins M.J."/>
            <person name="Karaoz U."/>
            <person name="Brodie E.L."/>
            <person name="Williams K.H."/>
            <person name="Hubbard S.S."/>
            <person name="Banfield J.F."/>
        </authorList>
    </citation>
    <scope>NUCLEOTIDE SEQUENCE [LARGE SCALE GENOMIC DNA]</scope>
</reference>
<dbReference type="Proteomes" id="UP000177953">
    <property type="component" value="Unassembled WGS sequence"/>
</dbReference>
<dbReference type="CDD" id="cd20736">
    <property type="entry name" value="PoNe_Nuclease"/>
    <property type="match status" value="1"/>
</dbReference>
<comment type="caution">
    <text evidence="3">The sequence shown here is derived from an EMBL/GenBank/DDBJ whole genome shotgun (WGS) entry which is preliminary data.</text>
</comment>
<dbReference type="GO" id="GO:0003676">
    <property type="term" value="F:nucleic acid binding"/>
    <property type="evidence" value="ECO:0007669"/>
    <property type="project" value="InterPro"/>
</dbReference>
<dbReference type="Pfam" id="PF02021">
    <property type="entry name" value="UPF0102"/>
    <property type="match status" value="1"/>
</dbReference>
<evidence type="ECO:0000256" key="1">
    <source>
        <dbReference type="ARBA" id="ARBA00006738"/>
    </source>
</evidence>
<dbReference type="PANTHER" id="PTHR34039">
    <property type="entry name" value="UPF0102 PROTEIN YRAN"/>
    <property type="match status" value="1"/>
</dbReference>
<evidence type="ECO:0000313" key="3">
    <source>
        <dbReference type="EMBL" id="OGH69482.1"/>
    </source>
</evidence>
<dbReference type="InterPro" id="IPR011856">
    <property type="entry name" value="tRNA_endonuc-like_dom_sf"/>
</dbReference>
<evidence type="ECO:0000256" key="2">
    <source>
        <dbReference type="HAMAP-Rule" id="MF_00048"/>
    </source>
</evidence>
<accession>A0A1F6MCU5</accession>
<organism evidence="3 4">
    <name type="scientific">Candidatus Magasanikbacteria bacterium RIFCSPHIGHO2_01_FULL_47_8</name>
    <dbReference type="NCBI Taxonomy" id="1798673"/>
    <lineage>
        <taxon>Bacteria</taxon>
        <taxon>Candidatus Magasanikiibacteriota</taxon>
    </lineage>
</organism>
<dbReference type="InterPro" id="IPR011335">
    <property type="entry name" value="Restrct_endonuc-II-like"/>
</dbReference>
<dbReference type="SUPFAM" id="SSF52980">
    <property type="entry name" value="Restriction endonuclease-like"/>
    <property type="match status" value="1"/>
</dbReference>
<name>A0A1F6MCU5_9BACT</name>
<protein>
    <recommendedName>
        <fullName evidence="2">UPF0102 protein A2754_03840</fullName>
    </recommendedName>
</protein>
<dbReference type="AlphaFoldDB" id="A0A1F6MCU5"/>
<proteinExistence type="inferred from homology"/>
<dbReference type="EMBL" id="MFPU01000037">
    <property type="protein sequence ID" value="OGH69482.1"/>
    <property type="molecule type" value="Genomic_DNA"/>
</dbReference>
<dbReference type="InterPro" id="IPR003509">
    <property type="entry name" value="UPF0102_YraN-like"/>
</dbReference>
<dbReference type="Gene3D" id="3.40.1350.10">
    <property type="match status" value="1"/>
</dbReference>
<evidence type="ECO:0000313" key="4">
    <source>
        <dbReference type="Proteomes" id="UP000177953"/>
    </source>
</evidence>
<comment type="similarity">
    <text evidence="1 2">Belongs to the UPF0102 family.</text>
</comment>
<gene>
    <name evidence="3" type="ORF">A2754_03840</name>
</gene>